<proteinExistence type="inferred from homology"/>
<feature type="active site" evidence="5">
    <location>
        <position position="22"/>
    </location>
</feature>
<comment type="similarity">
    <text evidence="1 6">Belongs to the acylphosphatase family.</text>
</comment>
<feature type="domain" description="Acylphosphatase-like" evidence="7">
    <location>
        <begin position="7"/>
        <end position="103"/>
    </location>
</feature>
<evidence type="ECO:0000256" key="6">
    <source>
        <dbReference type="RuleBase" id="RU004168"/>
    </source>
</evidence>
<dbReference type="AlphaFoldDB" id="A0AAD3YB59"/>
<organism evidence="8 9">
    <name type="scientific">Cutaneotrichosporon spelunceum</name>
    <dbReference type="NCBI Taxonomy" id="1672016"/>
    <lineage>
        <taxon>Eukaryota</taxon>
        <taxon>Fungi</taxon>
        <taxon>Dikarya</taxon>
        <taxon>Basidiomycota</taxon>
        <taxon>Agaricomycotina</taxon>
        <taxon>Tremellomycetes</taxon>
        <taxon>Trichosporonales</taxon>
        <taxon>Trichosporonaceae</taxon>
        <taxon>Cutaneotrichosporon</taxon>
    </lineage>
</organism>
<dbReference type="SUPFAM" id="SSF54975">
    <property type="entry name" value="Acylphosphatase/BLUF domain-like"/>
    <property type="match status" value="1"/>
</dbReference>
<reference evidence="8" key="1">
    <citation type="journal article" date="2023" name="BMC Genomics">
        <title>Chromosome-level genome assemblies of Cutaneotrichosporon spp. (Trichosporonales, Basidiomycota) reveal imbalanced evolution between nucleotide sequences and chromosome synteny.</title>
        <authorList>
            <person name="Kobayashi Y."/>
            <person name="Kayamori A."/>
            <person name="Aoki K."/>
            <person name="Shiwa Y."/>
            <person name="Matsutani M."/>
            <person name="Fujita N."/>
            <person name="Sugita T."/>
            <person name="Iwasaki W."/>
            <person name="Tanaka N."/>
            <person name="Takashima M."/>
        </authorList>
    </citation>
    <scope>NUCLEOTIDE SEQUENCE</scope>
    <source>
        <strain evidence="8">HIS016</strain>
    </source>
</reference>
<evidence type="ECO:0000313" key="8">
    <source>
        <dbReference type="EMBL" id="GMK55419.1"/>
    </source>
</evidence>
<accession>A0AAD3YB59</accession>
<evidence type="ECO:0000256" key="1">
    <source>
        <dbReference type="ARBA" id="ARBA00005614"/>
    </source>
</evidence>
<dbReference type="InterPro" id="IPR020456">
    <property type="entry name" value="Acylphosphatase"/>
</dbReference>
<evidence type="ECO:0000313" key="9">
    <source>
        <dbReference type="Proteomes" id="UP001222932"/>
    </source>
</evidence>
<dbReference type="Pfam" id="PF00708">
    <property type="entry name" value="Acylphosphatase"/>
    <property type="match status" value="1"/>
</dbReference>
<dbReference type="PROSITE" id="PS00150">
    <property type="entry name" value="ACYLPHOSPHATASE_1"/>
    <property type="match status" value="1"/>
</dbReference>
<dbReference type="Proteomes" id="UP001222932">
    <property type="component" value="Unassembled WGS sequence"/>
</dbReference>
<gene>
    <name evidence="8" type="ORF">CspeluHIS016_0204750</name>
</gene>
<keyword evidence="3 5" id="KW-0378">Hydrolase</keyword>
<sequence>MAPSASLIKFKVTGTVQGVCFRYYTQREAERLGLRGWCHNHPDASVEGAAAGPADAIAKFKVFLSRGPPAARVTDVHVDETCDPSPGAVTAMLGEQDGFHVRRYRA</sequence>
<comment type="caution">
    <text evidence="8">The sequence shown here is derived from an EMBL/GenBank/DDBJ whole genome shotgun (WGS) entry which is preliminary data.</text>
</comment>
<dbReference type="PROSITE" id="PS51160">
    <property type="entry name" value="ACYLPHOSPHATASE_3"/>
    <property type="match status" value="1"/>
</dbReference>
<comment type="catalytic activity">
    <reaction evidence="4 5">
        <text>an acyl phosphate + H2O = a carboxylate + phosphate + H(+)</text>
        <dbReference type="Rhea" id="RHEA:14965"/>
        <dbReference type="ChEBI" id="CHEBI:15377"/>
        <dbReference type="ChEBI" id="CHEBI:15378"/>
        <dbReference type="ChEBI" id="CHEBI:29067"/>
        <dbReference type="ChEBI" id="CHEBI:43474"/>
        <dbReference type="ChEBI" id="CHEBI:59918"/>
        <dbReference type="EC" id="3.6.1.7"/>
    </reaction>
</comment>
<dbReference type="GO" id="GO:0003998">
    <property type="term" value="F:acylphosphatase activity"/>
    <property type="evidence" value="ECO:0007669"/>
    <property type="project" value="UniProtKB-EC"/>
</dbReference>
<evidence type="ECO:0000256" key="4">
    <source>
        <dbReference type="ARBA" id="ARBA00047645"/>
    </source>
</evidence>
<name>A0AAD3YB59_9TREE</name>
<dbReference type="InterPro" id="IPR017968">
    <property type="entry name" value="Acylphosphatase_CS"/>
</dbReference>
<dbReference type="PRINTS" id="PR00112">
    <property type="entry name" value="ACYLPHPHTASE"/>
</dbReference>
<dbReference type="PANTHER" id="PTHR10029:SF3">
    <property type="entry name" value="ACYLPHOSPHATASE-RELATED"/>
    <property type="match status" value="1"/>
</dbReference>
<dbReference type="PANTHER" id="PTHR10029">
    <property type="entry name" value="ACYLPHOSPHATASE"/>
    <property type="match status" value="1"/>
</dbReference>
<evidence type="ECO:0000259" key="7">
    <source>
        <dbReference type="PROSITE" id="PS51160"/>
    </source>
</evidence>
<dbReference type="InterPro" id="IPR036046">
    <property type="entry name" value="Acylphosphatase-like_dom_sf"/>
</dbReference>
<dbReference type="EC" id="3.6.1.7" evidence="2 5"/>
<keyword evidence="9" id="KW-1185">Reference proteome</keyword>
<evidence type="ECO:0000256" key="2">
    <source>
        <dbReference type="ARBA" id="ARBA00012150"/>
    </source>
</evidence>
<dbReference type="EMBL" id="BTCM01000002">
    <property type="protein sequence ID" value="GMK55419.1"/>
    <property type="molecule type" value="Genomic_DNA"/>
</dbReference>
<feature type="active site" evidence="5">
    <location>
        <position position="40"/>
    </location>
</feature>
<evidence type="ECO:0000256" key="5">
    <source>
        <dbReference type="PROSITE-ProRule" id="PRU00520"/>
    </source>
</evidence>
<reference evidence="8" key="2">
    <citation type="submission" date="2023-06" db="EMBL/GenBank/DDBJ databases">
        <authorList>
            <person name="Kobayashi Y."/>
            <person name="Kayamori A."/>
            <person name="Aoki K."/>
            <person name="Shiwa Y."/>
            <person name="Fujita N."/>
            <person name="Sugita T."/>
            <person name="Iwasaki W."/>
            <person name="Tanaka N."/>
            <person name="Takashima M."/>
        </authorList>
    </citation>
    <scope>NUCLEOTIDE SEQUENCE</scope>
    <source>
        <strain evidence="8">HIS016</strain>
    </source>
</reference>
<evidence type="ECO:0000256" key="3">
    <source>
        <dbReference type="ARBA" id="ARBA00022801"/>
    </source>
</evidence>
<protein>
    <recommendedName>
        <fullName evidence="2 5">acylphosphatase</fullName>
        <ecNumber evidence="2 5">3.6.1.7</ecNumber>
    </recommendedName>
</protein>
<dbReference type="Gene3D" id="3.30.70.100">
    <property type="match status" value="1"/>
</dbReference>
<dbReference type="InterPro" id="IPR001792">
    <property type="entry name" value="Acylphosphatase-like_dom"/>
</dbReference>